<gene>
    <name evidence="7" type="ORF">C41B8_09446</name>
</gene>
<name>A0A084ILK8_SALHC</name>
<dbReference type="InterPro" id="IPR020845">
    <property type="entry name" value="AMP-binding_CS"/>
</dbReference>
<dbReference type="Gene3D" id="3.40.50.12780">
    <property type="entry name" value="N-terminal domain of ligase-like"/>
    <property type="match status" value="1"/>
</dbReference>
<dbReference type="InterPro" id="IPR025110">
    <property type="entry name" value="AMP-bd_C"/>
</dbReference>
<dbReference type="FunFam" id="3.30.300.30:FF:000008">
    <property type="entry name" value="2,3-dihydroxybenzoate-AMP ligase"/>
    <property type="match status" value="1"/>
</dbReference>
<dbReference type="GO" id="GO:0016874">
    <property type="term" value="F:ligase activity"/>
    <property type="evidence" value="ECO:0007669"/>
    <property type="project" value="UniProtKB-KW"/>
</dbReference>
<organism evidence="7 8">
    <name type="scientific">Salinisphaera hydrothermalis (strain C41B8)</name>
    <dbReference type="NCBI Taxonomy" id="1304275"/>
    <lineage>
        <taxon>Bacteria</taxon>
        <taxon>Pseudomonadati</taxon>
        <taxon>Pseudomonadota</taxon>
        <taxon>Gammaproteobacteria</taxon>
        <taxon>Salinisphaerales</taxon>
        <taxon>Salinisphaeraceae</taxon>
        <taxon>Salinisphaera</taxon>
    </lineage>
</organism>
<dbReference type="AlphaFoldDB" id="A0A084ILK8"/>
<evidence type="ECO:0000256" key="3">
    <source>
        <dbReference type="ARBA" id="ARBA00022832"/>
    </source>
</evidence>
<evidence type="ECO:0000256" key="4">
    <source>
        <dbReference type="ARBA" id="ARBA00023098"/>
    </source>
</evidence>
<dbReference type="InterPro" id="IPR045851">
    <property type="entry name" value="AMP-bd_C_sf"/>
</dbReference>
<dbReference type="CDD" id="cd12119">
    <property type="entry name" value="ttLC_FACS_AlkK_like"/>
    <property type="match status" value="1"/>
</dbReference>
<dbReference type="PROSITE" id="PS00455">
    <property type="entry name" value="AMP_BINDING"/>
    <property type="match status" value="1"/>
</dbReference>
<comment type="caution">
    <text evidence="7">The sequence shown here is derived from an EMBL/GenBank/DDBJ whole genome shotgun (WGS) entry which is preliminary data.</text>
</comment>
<evidence type="ECO:0000313" key="7">
    <source>
        <dbReference type="EMBL" id="KEZ77592.1"/>
    </source>
</evidence>
<dbReference type="SUPFAM" id="SSF56801">
    <property type="entry name" value="Acetyl-CoA synthetase-like"/>
    <property type="match status" value="1"/>
</dbReference>
<dbReference type="PATRIC" id="fig|1304275.5.peg.1924"/>
<keyword evidence="8" id="KW-1185">Reference proteome</keyword>
<keyword evidence="4" id="KW-0443">Lipid metabolism</keyword>
<protein>
    <submittedName>
        <fullName evidence="7">O-succinylbenzoate--CoA ligase</fullName>
    </submittedName>
</protein>
<dbReference type="Gene3D" id="3.30.300.30">
    <property type="match status" value="1"/>
</dbReference>
<sequence length="534" mass="58989">MMDRPLLLDHLLERATTEFGDVEIVSQRPDKSRHRYTYADMVARAKQLAAALLEAGVQAGDRVATLSWNHYAHLEAYFGIPAMGGVCHMVNLRLAPEDIAWIINHAEDRILIVDDVLLPLYRQFADAIDVERVIVVPLSGEPVPDDLLDYETFLAGAPDDFTYPDKSEYDACGMCYTSGTTGRPKGVTYSHRSTVLHALTGALPDNLDLSYNDTVLPVVPMFHVNAWGLPYMATMIGAKQVFPGPHLDAESLLDLYVAEDVNISAGVPTIWMAILKALDAEPERWALRSDLHMIVGGSAAPESMLRRFDDHGLTVMQAWGMTETSPLGTTGRLKPAIQAMDRDAQYAKRATVGTTVPLVDIRIVDADGHIAPRDGESMGELQIRGPWIAGSYYRLDNSEEKFTADGWLRTGDIATIDAHGYIDITDRTKDVIKSGGEWISSVHLENELMGHPDIAEAAVIARTDERWGERPLAAVVPREGADVTPETLREFLLERMPKWMVPDDFVVVDGIPRTATGKFSKRDLRAQLGHDKPG</sequence>
<comment type="similarity">
    <text evidence="1">Belongs to the ATP-dependent AMP-binding enzyme family.</text>
</comment>
<dbReference type="EMBL" id="APNK01000011">
    <property type="protein sequence ID" value="KEZ77592.1"/>
    <property type="molecule type" value="Genomic_DNA"/>
</dbReference>
<reference evidence="7 8" key="1">
    <citation type="submission" date="2013-03" db="EMBL/GenBank/DDBJ databases">
        <title>Salinisphaera hydrothermalis C41B8 Genome Sequencing.</title>
        <authorList>
            <person name="Li C."/>
            <person name="Lai Q."/>
            <person name="Shao Z."/>
        </authorList>
    </citation>
    <scope>NUCLEOTIDE SEQUENCE [LARGE SCALE GENOMIC DNA]</scope>
    <source>
        <strain evidence="7 8">C41B8</strain>
    </source>
</reference>
<dbReference type="Proteomes" id="UP000028302">
    <property type="component" value="Unassembled WGS sequence"/>
</dbReference>
<dbReference type="InterPro" id="IPR000873">
    <property type="entry name" value="AMP-dep_synth/lig_dom"/>
</dbReference>
<dbReference type="InterPro" id="IPR042099">
    <property type="entry name" value="ANL_N_sf"/>
</dbReference>
<accession>A0A084ILK8</accession>
<keyword evidence="2 7" id="KW-0436">Ligase</keyword>
<evidence type="ECO:0000256" key="1">
    <source>
        <dbReference type="ARBA" id="ARBA00006432"/>
    </source>
</evidence>
<dbReference type="PANTHER" id="PTHR43859">
    <property type="entry name" value="ACYL-ACTIVATING ENZYME"/>
    <property type="match status" value="1"/>
</dbReference>
<evidence type="ECO:0000313" key="8">
    <source>
        <dbReference type="Proteomes" id="UP000028302"/>
    </source>
</evidence>
<dbReference type="Pfam" id="PF13193">
    <property type="entry name" value="AMP-binding_C"/>
    <property type="match status" value="1"/>
</dbReference>
<dbReference type="PANTHER" id="PTHR43859:SF4">
    <property type="entry name" value="BUTANOATE--COA LIGASE AAE1-RELATED"/>
    <property type="match status" value="1"/>
</dbReference>
<dbReference type="Pfam" id="PF00501">
    <property type="entry name" value="AMP-binding"/>
    <property type="match status" value="1"/>
</dbReference>
<evidence type="ECO:0000256" key="2">
    <source>
        <dbReference type="ARBA" id="ARBA00022598"/>
    </source>
</evidence>
<dbReference type="GO" id="GO:0006631">
    <property type="term" value="P:fatty acid metabolic process"/>
    <property type="evidence" value="ECO:0007669"/>
    <property type="project" value="UniProtKB-KW"/>
</dbReference>
<dbReference type="STRING" id="1304275.C41B8_09446"/>
<keyword evidence="3" id="KW-0276">Fatty acid metabolism</keyword>
<evidence type="ECO:0000259" key="6">
    <source>
        <dbReference type="Pfam" id="PF13193"/>
    </source>
</evidence>
<feature type="domain" description="AMP-binding enzyme C-terminal" evidence="6">
    <location>
        <begin position="444"/>
        <end position="518"/>
    </location>
</feature>
<dbReference type="eggNOG" id="COG0318">
    <property type="taxonomic scope" value="Bacteria"/>
</dbReference>
<proteinExistence type="inferred from homology"/>
<feature type="domain" description="AMP-dependent synthetase/ligase" evidence="5">
    <location>
        <begin position="13"/>
        <end position="393"/>
    </location>
</feature>
<dbReference type="NCBIfam" id="NF004837">
    <property type="entry name" value="PRK06187.1"/>
    <property type="match status" value="1"/>
</dbReference>
<evidence type="ECO:0000259" key="5">
    <source>
        <dbReference type="Pfam" id="PF00501"/>
    </source>
</evidence>